<sequence length="920" mass="101118">MGDWDIYCALCAASFQHLPRLNPLGNWISILQVIGQNSEATGLSCCYISGDGRSSYYGYAVCKPSNDPNCPAPENGSHTFEISTYFNYAEMQEGAIPVHKSCLQIFKKVLAQTKGASLSQLDGIDINPDILFSTMRQKRQTQGLRCLDINYFELDEYKHEQYFDPEQSALEPFLCDPIHIPVIEDYIQAMPIARTDPDVKHTPSHIRSLHDPLSSLPPEILIEILVILPTESLKALMTASLAARQIQLTPSFWKRRVEIQMPWSWEVIARAGAAEEGKSYDWKQIHNDLYTLSKADVGDLRSFGFANRRRIYNVCQQLLPVYIQLENEAQGSSSADDDSEEMLRDAKCKHFVGILMPLTSAFSPTNTLMLPRWSDIDNETKMLELSWNSSGVLASIAITIRSVRSAVAASEVETAENFKTDTLVIQKGDWIEGFLFYMSAPETKITGVTVRTLRSPGSTFGSTSGIGRRLMSVDEGSVFVGLKAATATGAIARLGLLECPFPLNTDRPPQVNAATRKLIWKHQLPPPNVRALPFLAGYNNYGDEATECGQYMETLIFGSSDSQLDTLTGISVSANFKGLYAYHNDTEPSFIGLSNEDLKYFAIDGPGGERVVKLSLAVGSTPVGLKVLTNRGRQGIFGMLRQDSCQTHDFTAEAPNEVIAGLYGSFETFKGYLNFTSFGVLCASTTSSQSPTTSSMSPGAWDPTPPPSHWRTEGSIYGGSEHFALTYLDLTKPISKISGLLAAPDWYYIIELGGFVVTYADGTTTYVSVPTNQWEDFDGVATEVANFTNRQRYMSHGFGKADEGLVAHVTDQEASEQNHDGACWDLGAEGAQISMVTVWAGKYLNGIQFHTADGRTSPKWGKCGQNPAAFLVTDKTMPAQDLNTTIHNGVVGVKFMLDSHRDHFNAANARPVGAQALITL</sequence>
<reference evidence="3" key="1">
    <citation type="submission" date="2022-08" db="EMBL/GenBank/DDBJ databases">
        <authorList>
            <consortium name="DOE Joint Genome Institute"/>
            <person name="Min B."/>
            <person name="Riley R."/>
            <person name="Sierra-Patev S."/>
            <person name="Naranjo-Ortiz M."/>
            <person name="Looney B."/>
            <person name="Konkel Z."/>
            <person name="Slot J.C."/>
            <person name="Sakamoto Y."/>
            <person name="Steenwyk J.L."/>
            <person name="Rokas A."/>
            <person name="Carro J."/>
            <person name="Camarero S."/>
            <person name="Ferreira P."/>
            <person name="Molpeceres G."/>
            <person name="Ruiz-Duenas F.J."/>
            <person name="Serrano A."/>
            <person name="Henrissat B."/>
            <person name="Drula E."/>
            <person name="Hughes K.W."/>
            <person name="Mata J.L."/>
            <person name="Ishikawa N.K."/>
            <person name="Vargas-Isla R."/>
            <person name="Ushijima S."/>
            <person name="Smith C.A."/>
            <person name="Ahrendt S."/>
            <person name="Andreopoulos W."/>
            <person name="He G."/>
            <person name="Labutti K."/>
            <person name="Lipzen A."/>
            <person name="Ng V."/>
            <person name="Sandor L."/>
            <person name="Barry K."/>
            <person name="Martinez A.T."/>
            <person name="Xiao Y."/>
            <person name="Gibbons J.G."/>
            <person name="Terashima K."/>
            <person name="Hibbett D.S."/>
            <person name="Grigoriev I.V."/>
        </authorList>
    </citation>
    <scope>NUCLEOTIDE SEQUENCE</scope>
    <source>
        <strain evidence="3">TFB9207</strain>
    </source>
</reference>
<protein>
    <recommendedName>
        <fullName evidence="2">F-box domain-containing protein</fullName>
    </recommendedName>
</protein>
<keyword evidence="4" id="KW-1185">Reference proteome</keyword>
<gene>
    <name evidence="3" type="ORF">F5878DRAFT_662490</name>
</gene>
<dbReference type="SUPFAM" id="SSF81383">
    <property type="entry name" value="F-box domain"/>
    <property type="match status" value="1"/>
</dbReference>
<dbReference type="InterPro" id="IPR001810">
    <property type="entry name" value="F-box_dom"/>
</dbReference>
<dbReference type="Proteomes" id="UP001163846">
    <property type="component" value="Unassembled WGS sequence"/>
</dbReference>
<dbReference type="PROSITE" id="PS50181">
    <property type="entry name" value="FBOX"/>
    <property type="match status" value="1"/>
</dbReference>
<organism evidence="3 4">
    <name type="scientific">Lentinula raphanica</name>
    <dbReference type="NCBI Taxonomy" id="153919"/>
    <lineage>
        <taxon>Eukaryota</taxon>
        <taxon>Fungi</taxon>
        <taxon>Dikarya</taxon>
        <taxon>Basidiomycota</taxon>
        <taxon>Agaricomycotina</taxon>
        <taxon>Agaricomycetes</taxon>
        <taxon>Agaricomycetidae</taxon>
        <taxon>Agaricales</taxon>
        <taxon>Marasmiineae</taxon>
        <taxon>Omphalotaceae</taxon>
        <taxon>Lentinula</taxon>
    </lineage>
</organism>
<feature type="domain" description="F-box" evidence="2">
    <location>
        <begin position="210"/>
        <end position="256"/>
    </location>
</feature>
<feature type="region of interest" description="Disordered" evidence="1">
    <location>
        <begin position="689"/>
        <end position="713"/>
    </location>
</feature>
<accession>A0AA38P632</accession>
<dbReference type="AlphaFoldDB" id="A0AA38P632"/>
<evidence type="ECO:0000313" key="4">
    <source>
        <dbReference type="Proteomes" id="UP001163846"/>
    </source>
</evidence>
<evidence type="ECO:0000313" key="3">
    <source>
        <dbReference type="EMBL" id="KAJ3837003.1"/>
    </source>
</evidence>
<name>A0AA38P632_9AGAR</name>
<comment type="caution">
    <text evidence="3">The sequence shown here is derived from an EMBL/GenBank/DDBJ whole genome shotgun (WGS) entry which is preliminary data.</text>
</comment>
<dbReference type="InterPro" id="IPR036047">
    <property type="entry name" value="F-box-like_dom_sf"/>
</dbReference>
<evidence type="ECO:0000259" key="2">
    <source>
        <dbReference type="PROSITE" id="PS50181"/>
    </source>
</evidence>
<proteinExistence type="predicted"/>
<dbReference type="EMBL" id="MU806279">
    <property type="protein sequence ID" value="KAJ3837003.1"/>
    <property type="molecule type" value="Genomic_DNA"/>
</dbReference>
<evidence type="ECO:0000256" key="1">
    <source>
        <dbReference type="SAM" id="MobiDB-lite"/>
    </source>
</evidence>